<feature type="domain" description="BTB" evidence="1">
    <location>
        <begin position="23"/>
        <end position="96"/>
    </location>
</feature>
<gene>
    <name evidence="4" type="ORF">RCL2_001206400</name>
    <name evidence="3" type="ORF">RclHR1_02140004</name>
</gene>
<dbReference type="InterPro" id="IPR051481">
    <property type="entry name" value="BTB-POZ/Galectin-3-binding"/>
</dbReference>
<feature type="domain" description="TLDc" evidence="2">
    <location>
        <begin position="285"/>
        <end position="459"/>
    </location>
</feature>
<dbReference type="SMART" id="SM00225">
    <property type="entry name" value="BTB"/>
    <property type="match status" value="1"/>
</dbReference>
<name>A0A2Z6R8E9_9GLOM</name>
<protein>
    <submittedName>
        <fullName evidence="4">BTB/POZ domain-containing protein</fullName>
    </submittedName>
</protein>
<dbReference type="Gene3D" id="3.30.710.10">
    <property type="entry name" value="Potassium Channel Kv1.1, Chain A"/>
    <property type="match status" value="1"/>
</dbReference>
<dbReference type="OrthoDB" id="25620at2759"/>
<dbReference type="PANTHER" id="PTHR24410:SF23">
    <property type="entry name" value="BTB DOMAIN-CONTAINING PROTEIN-RELATED"/>
    <property type="match status" value="1"/>
</dbReference>
<dbReference type="Pfam" id="PF07534">
    <property type="entry name" value="TLD"/>
    <property type="match status" value="1"/>
</dbReference>
<dbReference type="CDD" id="cd18186">
    <property type="entry name" value="BTB_POZ_ZBTB_KLHL-like"/>
    <property type="match status" value="1"/>
</dbReference>
<evidence type="ECO:0000313" key="3">
    <source>
        <dbReference type="EMBL" id="GBB93251.1"/>
    </source>
</evidence>
<dbReference type="PANTHER" id="PTHR24410">
    <property type="entry name" value="HL07962P-RELATED"/>
    <property type="match status" value="1"/>
</dbReference>
<dbReference type="Proteomes" id="UP000615446">
    <property type="component" value="Unassembled WGS sequence"/>
</dbReference>
<dbReference type="Pfam" id="PF00651">
    <property type="entry name" value="BTB"/>
    <property type="match status" value="1"/>
</dbReference>
<dbReference type="PROSITE" id="PS51886">
    <property type="entry name" value="TLDC"/>
    <property type="match status" value="1"/>
</dbReference>
<dbReference type="EMBL" id="BLAL01000087">
    <property type="protein sequence ID" value="GES84977.1"/>
    <property type="molecule type" value="Genomic_DNA"/>
</dbReference>
<reference evidence="4" key="2">
    <citation type="submission" date="2019-10" db="EMBL/GenBank/DDBJ databases">
        <title>Conservation and host-specific expression of non-tandemly repeated heterogenous ribosome RNA gene in arbuscular mycorrhizal fungi.</title>
        <authorList>
            <person name="Maeda T."/>
            <person name="Kobayashi Y."/>
            <person name="Nakagawa T."/>
            <person name="Ezawa T."/>
            <person name="Yamaguchi K."/>
            <person name="Bino T."/>
            <person name="Nishimoto Y."/>
            <person name="Shigenobu S."/>
            <person name="Kawaguchi M."/>
        </authorList>
    </citation>
    <scope>NUCLEOTIDE SEQUENCE</scope>
    <source>
        <strain evidence="4">HR1</strain>
    </source>
</reference>
<reference evidence="3 5" key="1">
    <citation type="submission" date="2017-11" db="EMBL/GenBank/DDBJ databases">
        <title>The genome of Rhizophagus clarus HR1 reveals common genetic basis of auxotrophy among arbuscular mycorrhizal fungi.</title>
        <authorList>
            <person name="Kobayashi Y."/>
        </authorList>
    </citation>
    <scope>NUCLEOTIDE SEQUENCE [LARGE SCALE GENOMIC DNA]</scope>
    <source>
        <strain evidence="3 5">HR1</strain>
    </source>
</reference>
<dbReference type="SUPFAM" id="SSF54695">
    <property type="entry name" value="POZ domain"/>
    <property type="match status" value="1"/>
</dbReference>
<organism evidence="3 5">
    <name type="scientific">Rhizophagus clarus</name>
    <dbReference type="NCBI Taxonomy" id="94130"/>
    <lineage>
        <taxon>Eukaryota</taxon>
        <taxon>Fungi</taxon>
        <taxon>Fungi incertae sedis</taxon>
        <taxon>Mucoromycota</taxon>
        <taxon>Glomeromycotina</taxon>
        <taxon>Glomeromycetes</taxon>
        <taxon>Glomerales</taxon>
        <taxon>Glomeraceae</taxon>
        <taxon>Rhizophagus</taxon>
    </lineage>
</organism>
<evidence type="ECO:0000259" key="1">
    <source>
        <dbReference type="PROSITE" id="PS50097"/>
    </source>
</evidence>
<dbReference type="Proteomes" id="UP000247702">
    <property type="component" value="Unassembled WGS sequence"/>
</dbReference>
<evidence type="ECO:0000313" key="5">
    <source>
        <dbReference type="Proteomes" id="UP000247702"/>
    </source>
</evidence>
<dbReference type="InterPro" id="IPR000210">
    <property type="entry name" value="BTB/POZ_dom"/>
</dbReference>
<dbReference type="SMART" id="SM00584">
    <property type="entry name" value="TLDc"/>
    <property type="match status" value="1"/>
</dbReference>
<dbReference type="EMBL" id="BEXD01001269">
    <property type="protein sequence ID" value="GBB93251.1"/>
    <property type="molecule type" value="Genomic_DNA"/>
</dbReference>
<comment type="caution">
    <text evidence="3">The sequence shown here is derived from an EMBL/GenBank/DDBJ whole genome shotgun (WGS) entry which is preliminary data.</text>
</comment>
<dbReference type="AlphaFoldDB" id="A0A2Z6R8E9"/>
<dbReference type="InterPro" id="IPR006571">
    <property type="entry name" value="TLDc_dom"/>
</dbReference>
<dbReference type="InterPro" id="IPR011333">
    <property type="entry name" value="SKP1/BTB/POZ_sf"/>
</dbReference>
<evidence type="ECO:0000259" key="2">
    <source>
        <dbReference type="PROSITE" id="PS51886"/>
    </source>
</evidence>
<evidence type="ECO:0000313" key="4">
    <source>
        <dbReference type="EMBL" id="GES84977.1"/>
    </source>
</evidence>
<dbReference type="PROSITE" id="PS50097">
    <property type="entry name" value="BTB"/>
    <property type="match status" value="1"/>
</dbReference>
<sequence length="465" mass="55235">MSFEYCQEVANDYEKILESDEEYDVIICSGEDENAKEIFAHLFVLRTRSQYFRTEFSKNRIEVKDGKYIFRKPNISPQIFKIILRFIYCGKMDLTKLQGSEILNLLMAVEELNIQILTQCIQKYLIKHQREFLQQIFSIETLEMCYQHESFKDLWNFYLEIISKEPEILFNSNKFINLKAPLLELILKENFLLLDEIVKWDRLIKWSFAKNSSIQHDVKKWNKEEITIMERTFHKFIPLIKFYNISPDDFVSKVYPYNVLLPKDLASNILSIDKKTSKHQKYDTNIVRPRHFAIFSSWIEKKNDTYYNIRDTPYRFNLIYRASSDGNTADAFHEKCDNKGPTIVIAKVANSKQIIGGYNSFQWDSSDNYKTTKNSFIFSLTNKAKVCHINKDHFTYSVYCHQNYGPTFGRGHDLYHAYCTTWRSFMSSYPEIDIPTNLNANDHLYNEFEVEDYEVFQVLKINNLS</sequence>
<proteinExistence type="predicted"/>
<keyword evidence="5" id="KW-1185">Reference proteome</keyword>
<accession>A0A2Z6R8E9</accession>